<evidence type="ECO:0000313" key="2">
    <source>
        <dbReference type="Proteomes" id="UP000305202"/>
    </source>
</evidence>
<accession>A0ABY2SD44</accession>
<reference evidence="1 2" key="1">
    <citation type="submission" date="2019-04" db="EMBL/GenBank/DDBJ databases">
        <authorList>
            <person name="Li M."/>
            <person name="Gao C."/>
        </authorList>
    </citation>
    <scope>NUCLEOTIDE SEQUENCE [LARGE SCALE GENOMIC DNA]</scope>
    <source>
        <strain evidence="1 2">BGMRC 2031</strain>
    </source>
</reference>
<organism evidence="1 2">
    <name type="scientific">Martelella alba</name>
    <dbReference type="NCBI Taxonomy" id="2590451"/>
    <lineage>
        <taxon>Bacteria</taxon>
        <taxon>Pseudomonadati</taxon>
        <taxon>Pseudomonadota</taxon>
        <taxon>Alphaproteobacteria</taxon>
        <taxon>Hyphomicrobiales</taxon>
        <taxon>Aurantimonadaceae</taxon>
        <taxon>Martelella</taxon>
    </lineage>
</organism>
<evidence type="ECO:0000313" key="1">
    <source>
        <dbReference type="EMBL" id="TKI01792.1"/>
    </source>
</evidence>
<dbReference type="Proteomes" id="UP000305202">
    <property type="component" value="Unassembled WGS sequence"/>
</dbReference>
<comment type="caution">
    <text evidence="1">The sequence shown here is derived from an EMBL/GenBank/DDBJ whole genome shotgun (WGS) entry which is preliminary data.</text>
</comment>
<proteinExistence type="predicted"/>
<name>A0ABY2SD44_9HYPH</name>
<protein>
    <recommendedName>
        <fullName evidence="3">DUF192 domain-containing protein</fullName>
    </recommendedName>
</protein>
<sequence>MGRTFDGSGDGVRALLTPCLQRELGLVLFRPGSEVLPMFMSGRVLISNEPDFMKSMPVGALADTEQELAQDASLRGFFADEQVIAAAGHL</sequence>
<dbReference type="EMBL" id="SZPQ01000143">
    <property type="protein sequence ID" value="TKI01792.1"/>
    <property type="molecule type" value="Genomic_DNA"/>
</dbReference>
<evidence type="ECO:0008006" key="3">
    <source>
        <dbReference type="Google" id="ProtNLM"/>
    </source>
</evidence>
<gene>
    <name evidence="1" type="ORF">FCN80_26110</name>
</gene>
<feature type="non-terminal residue" evidence="1">
    <location>
        <position position="90"/>
    </location>
</feature>
<keyword evidence="2" id="KW-1185">Reference proteome</keyword>